<protein>
    <submittedName>
        <fullName evidence="8">Chromosome segregation protein SMC</fullName>
    </submittedName>
</protein>
<evidence type="ECO:0000256" key="4">
    <source>
        <dbReference type="ARBA" id="ARBA00023054"/>
    </source>
</evidence>
<name>A0A6B3N770_9CYAN</name>
<dbReference type="InterPro" id="IPR027417">
    <property type="entry name" value="P-loop_NTPase"/>
</dbReference>
<dbReference type="PANTHER" id="PTHR18937">
    <property type="entry name" value="STRUCTURAL MAINTENANCE OF CHROMOSOMES SMC FAMILY MEMBER"/>
    <property type="match status" value="1"/>
</dbReference>
<dbReference type="Pfam" id="PF02463">
    <property type="entry name" value="SMC_N"/>
    <property type="match status" value="1"/>
</dbReference>
<dbReference type="SUPFAM" id="SSF52540">
    <property type="entry name" value="P-loop containing nucleoside triphosphate hydrolases"/>
    <property type="match status" value="1"/>
</dbReference>
<dbReference type="PIRSF" id="PIRSF005719">
    <property type="entry name" value="SMC"/>
    <property type="match status" value="1"/>
</dbReference>
<dbReference type="HAMAP" id="MF_01894">
    <property type="entry name" value="Smc_prok"/>
    <property type="match status" value="1"/>
</dbReference>
<dbReference type="Gene3D" id="3.30.70.1620">
    <property type="match status" value="1"/>
</dbReference>
<dbReference type="InterPro" id="IPR010935">
    <property type="entry name" value="SMC_hinge"/>
</dbReference>
<dbReference type="GO" id="GO:0007062">
    <property type="term" value="P:sister chromatid cohesion"/>
    <property type="evidence" value="ECO:0007669"/>
    <property type="project" value="InterPro"/>
</dbReference>
<keyword evidence="1" id="KW-0963">Cytoplasm</keyword>
<dbReference type="InterPro" id="IPR036277">
    <property type="entry name" value="SMC_hinge_sf"/>
</dbReference>
<dbReference type="Gene3D" id="1.20.1060.20">
    <property type="match status" value="1"/>
</dbReference>
<dbReference type="SMART" id="SM00968">
    <property type="entry name" value="SMC_hinge"/>
    <property type="match status" value="1"/>
</dbReference>
<dbReference type="Gene3D" id="3.40.50.300">
    <property type="entry name" value="P-loop containing nucleotide triphosphate hydrolases"/>
    <property type="match status" value="2"/>
</dbReference>
<dbReference type="EMBL" id="JAAHFQ010000285">
    <property type="protein sequence ID" value="NER28959.1"/>
    <property type="molecule type" value="Genomic_DNA"/>
</dbReference>
<feature type="non-terminal residue" evidence="8">
    <location>
        <position position="1204"/>
    </location>
</feature>
<accession>A0A6B3N770</accession>
<dbReference type="GO" id="GO:0005694">
    <property type="term" value="C:chromosome"/>
    <property type="evidence" value="ECO:0007669"/>
    <property type="project" value="InterPro"/>
</dbReference>
<evidence type="ECO:0000256" key="1">
    <source>
        <dbReference type="ARBA" id="ARBA00022490"/>
    </source>
</evidence>
<sequence>MVHIKRVELTNFKSFGGTTQVPLLPGFTVISGPNGSGKSNILDALLFCLGIASSKGMRAERLPDLVNHNNKERRGTVEARVTVSFDLSDFSDNQELEVNLEAGEQTEQGKQDSHLAEWSVTRRLRVTKQGTYTSTYYINGEVCTQTELHEQLNNLRVYPEGYNVVLQGDVTGIITMKPRERREIIDELAGVAAFDRKITQTKETLAQVKEREERCHILEQELIIQRDRLAADRSKAEKYQKLKAEIQEKQQWETVLKWHLLQQQELKLRQEIEAGQIQAKQLNEQLNQLKTQIQQATTELDQLNTRVKALGEEEQLAVASTLATQKAQQHQLQNRQQELEQNLQQTEVNLKRIQEEIQTQEQTLKQLIEEKHHLETQKLASSRTAREQAQVALEQSRQEASAIAWASEAWVQQQTALTKQIETLLKKINPQRTEQAQLQERQNQLTRVIEEQTQLLEKLEPENAAKQAQVEELEAQLSTSSQHIQTLAQSLAVAEQELQTHQQTQKRLLSQQREKQRQLDKLEAQAQAQQESLGTYATKVILEAGIEGVCGLVAQLGKVEPRYQLALEIAAGVRLGNLVVEDDRVAAAGIELLKQKRAGRATFLPLNKIRATRLPDNTALRYAQGFIDYAVNLIDYEAGYEKVFAYVFGSTAVFATLDNARLYLGQCRIVTLEGEILESSGAMTGGSRIQRSGLHFGTSDATESDEIKLLSNRLQEIEQILERCGELITQESAGAKQITQELTEAKAHAKETQLRLEQLHKEIENLRANQEQTNTLFLKNTKELTAATERLQILDQELPVGEDQLTQLRQQLAQLEQSQTPSEWQQIQKVIKVNEAQLHECEQALQTVEKQLIALENQQQSLGDKISVGYRQIAEYQTQQQSLQEQQSANSSQLLVVREEITKTQASLTALEQKLGEVKQERNLAETKLRQLQEQYQQQSWQWQKLQETQGGRQEELVALQTQLQVQQAELPDPLPEVPILVKLELTESEHSASEGTKVPTTNKDSFATQLEQLQKQIKNGQKRLQAMEPVNMLALEEYDRTQTRLQELSEKLSTLEAERTELLLRVENFTTLRFQAFKEAFDAINHNFQSIFAELSDGDGCLQLDDPEDPFAGGLNLVAHPKGKPVQRLASMSGGEKSLTALSFIFALQRYRPSPFYAFDEVDMFLDGANVERLAKMIKQQANLAQFIVVSLRRPMIESSERK</sequence>
<dbReference type="SUPFAM" id="SSF57997">
    <property type="entry name" value="Tropomyosin"/>
    <property type="match status" value="1"/>
</dbReference>
<keyword evidence="2" id="KW-0547">Nucleotide-binding</keyword>
<gene>
    <name evidence="8" type="primary">smc</name>
    <name evidence="8" type="ORF">F6J89_15305</name>
</gene>
<feature type="coiled-coil region" evidence="6">
    <location>
        <begin position="735"/>
        <end position="865"/>
    </location>
</feature>
<evidence type="ECO:0000259" key="7">
    <source>
        <dbReference type="SMART" id="SM00968"/>
    </source>
</evidence>
<dbReference type="GO" id="GO:0030261">
    <property type="term" value="P:chromosome condensation"/>
    <property type="evidence" value="ECO:0007669"/>
    <property type="project" value="InterPro"/>
</dbReference>
<dbReference type="InterPro" id="IPR024704">
    <property type="entry name" value="SMC"/>
</dbReference>
<feature type="coiled-coil region" evidence="6">
    <location>
        <begin position="901"/>
        <end position="949"/>
    </location>
</feature>
<dbReference type="AlphaFoldDB" id="A0A6B3N770"/>
<evidence type="ECO:0000256" key="3">
    <source>
        <dbReference type="ARBA" id="ARBA00022840"/>
    </source>
</evidence>
<organism evidence="8">
    <name type="scientific">Symploca sp. SIO1C4</name>
    <dbReference type="NCBI Taxonomy" id="2607765"/>
    <lineage>
        <taxon>Bacteria</taxon>
        <taxon>Bacillati</taxon>
        <taxon>Cyanobacteriota</taxon>
        <taxon>Cyanophyceae</taxon>
        <taxon>Coleofasciculales</taxon>
        <taxon>Coleofasciculaceae</taxon>
        <taxon>Symploca</taxon>
    </lineage>
</organism>
<dbReference type="Pfam" id="PF06470">
    <property type="entry name" value="SMC_hinge"/>
    <property type="match status" value="1"/>
</dbReference>
<proteinExistence type="inferred from homology"/>
<keyword evidence="4 6" id="KW-0175">Coiled coil</keyword>
<dbReference type="InterPro" id="IPR003395">
    <property type="entry name" value="RecF/RecN/SMC_N"/>
</dbReference>
<evidence type="ECO:0000256" key="5">
    <source>
        <dbReference type="ARBA" id="ARBA00023125"/>
    </source>
</evidence>
<feature type="coiled-coil region" evidence="6">
    <location>
        <begin position="1004"/>
        <end position="1066"/>
    </location>
</feature>
<reference evidence="8" key="1">
    <citation type="submission" date="2019-11" db="EMBL/GenBank/DDBJ databases">
        <title>Genomic insights into an expanded diversity of filamentous marine cyanobacteria reveals the extraordinary biosynthetic potential of Moorea and Okeania.</title>
        <authorList>
            <person name="Ferreira Leao T."/>
            <person name="Wang M."/>
            <person name="Moss N."/>
            <person name="Da Silva R."/>
            <person name="Sanders J."/>
            <person name="Nurk S."/>
            <person name="Gurevich A."/>
            <person name="Humphrey G."/>
            <person name="Reher R."/>
            <person name="Zhu Q."/>
            <person name="Belda-Ferre P."/>
            <person name="Glukhov E."/>
            <person name="Rex R."/>
            <person name="Dorrestein P.C."/>
            <person name="Knight R."/>
            <person name="Pevzner P."/>
            <person name="Gerwick W.H."/>
            <person name="Gerwick L."/>
        </authorList>
    </citation>
    <scope>NUCLEOTIDE SEQUENCE</scope>
    <source>
        <strain evidence="8">SIO1C4</strain>
    </source>
</reference>
<dbReference type="InterPro" id="IPR011890">
    <property type="entry name" value="SMC_prok"/>
</dbReference>
<dbReference type="GO" id="GO:0005524">
    <property type="term" value="F:ATP binding"/>
    <property type="evidence" value="ECO:0007669"/>
    <property type="project" value="UniProtKB-KW"/>
</dbReference>
<evidence type="ECO:0000313" key="8">
    <source>
        <dbReference type="EMBL" id="NER28959.1"/>
    </source>
</evidence>
<dbReference type="GO" id="GO:0003677">
    <property type="term" value="F:DNA binding"/>
    <property type="evidence" value="ECO:0007669"/>
    <property type="project" value="UniProtKB-KW"/>
</dbReference>
<keyword evidence="5" id="KW-0238">DNA-binding</keyword>
<comment type="caution">
    <text evidence="8">The sequence shown here is derived from an EMBL/GenBank/DDBJ whole genome shotgun (WGS) entry which is preliminary data.</text>
</comment>
<dbReference type="SUPFAM" id="SSF75553">
    <property type="entry name" value="Smc hinge domain"/>
    <property type="match status" value="1"/>
</dbReference>
<feature type="domain" description="SMC hinge" evidence="7">
    <location>
        <begin position="547"/>
        <end position="664"/>
    </location>
</feature>
<dbReference type="NCBIfam" id="TIGR02169">
    <property type="entry name" value="SMC_prok_A"/>
    <property type="match status" value="1"/>
</dbReference>
<feature type="coiled-coil region" evidence="6">
    <location>
        <begin position="435"/>
        <end position="532"/>
    </location>
</feature>
<evidence type="ECO:0000256" key="2">
    <source>
        <dbReference type="ARBA" id="ARBA00022741"/>
    </source>
</evidence>
<feature type="coiled-coil region" evidence="6">
    <location>
        <begin position="191"/>
        <end position="399"/>
    </location>
</feature>
<evidence type="ECO:0000256" key="6">
    <source>
        <dbReference type="SAM" id="Coils"/>
    </source>
</evidence>
<keyword evidence="3" id="KW-0067">ATP-binding</keyword>
<dbReference type="GO" id="GO:0016887">
    <property type="term" value="F:ATP hydrolysis activity"/>
    <property type="evidence" value="ECO:0007669"/>
    <property type="project" value="InterPro"/>
</dbReference>